<sequence>MSQNQHPNSDCNEASEDSREPKTKTGRCGGTRVAYGGVQGWYGVYSARGLVCGAERMGLGLGFPRIFKRLGLSGFIFWV</sequence>
<dbReference type="AlphaFoldDB" id="A0A2P5X392"/>
<name>A0A2P5X392_GOSBA</name>
<evidence type="ECO:0000313" key="3">
    <source>
        <dbReference type="Proteomes" id="UP000239757"/>
    </source>
</evidence>
<evidence type="ECO:0000256" key="1">
    <source>
        <dbReference type="SAM" id="MobiDB-lite"/>
    </source>
</evidence>
<feature type="region of interest" description="Disordered" evidence="1">
    <location>
        <begin position="1"/>
        <end position="29"/>
    </location>
</feature>
<dbReference type="Proteomes" id="UP000239757">
    <property type="component" value="Unassembled WGS sequence"/>
</dbReference>
<evidence type="ECO:0000313" key="2">
    <source>
        <dbReference type="EMBL" id="PPR97793.1"/>
    </source>
</evidence>
<reference evidence="2 3" key="1">
    <citation type="submission" date="2015-01" db="EMBL/GenBank/DDBJ databases">
        <title>Genome of allotetraploid Gossypium barbadense reveals genomic plasticity and fiber elongation in cotton evolution.</title>
        <authorList>
            <person name="Chen X."/>
            <person name="Liu X."/>
            <person name="Zhao B."/>
            <person name="Zheng H."/>
            <person name="Hu Y."/>
            <person name="Lu G."/>
            <person name="Yang C."/>
            <person name="Chen J."/>
            <person name="Shan C."/>
            <person name="Zhang L."/>
            <person name="Zhou Y."/>
            <person name="Wang L."/>
            <person name="Guo W."/>
            <person name="Bai Y."/>
            <person name="Ruan J."/>
            <person name="Shangguan X."/>
            <person name="Mao Y."/>
            <person name="Jiang J."/>
            <person name="Zhu Y."/>
            <person name="Lei J."/>
            <person name="Kang H."/>
            <person name="Chen S."/>
            <person name="He X."/>
            <person name="Wang R."/>
            <person name="Wang Y."/>
            <person name="Chen J."/>
            <person name="Wang L."/>
            <person name="Yu S."/>
            <person name="Wang B."/>
            <person name="Wei J."/>
            <person name="Song S."/>
            <person name="Lu X."/>
            <person name="Gao Z."/>
            <person name="Gu W."/>
            <person name="Deng X."/>
            <person name="Ma D."/>
            <person name="Wang S."/>
            <person name="Liang W."/>
            <person name="Fang L."/>
            <person name="Cai C."/>
            <person name="Zhu X."/>
            <person name="Zhou B."/>
            <person name="Zhang Y."/>
            <person name="Chen Z."/>
            <person name="Xu S."/>
            <person name="Zhu R."/>
            <person name="Wang S."/>
            <person name="Zhang T."/>
            <person name="Zhao G."/>
        </authorList>
    </citation>
    <scope>NUCLEOTIDE SEQUENCE [LARGE SCALE GENOMIC DNA]</scope>
    <source>
        <strain evidence="3">cv. Xinhai21</strain>
        <tissue evidence="2">Leaf</tissue>
    </source>
</reference>
<protein>
    <submittedName>
        <fullName evidence="2">Uncharacterized protein</fullName>
    </submittedName>
</protein>
<accession>A0A2P5X392</accession>
<gene>
    <name evidence="2" type="ORF">GOBAR_AA22887</name>
</gene>
<dbReference type="EMBL" id="KZ665798">
    <property type="protein sequence ID" value="PPR97793.1"/>
    <property type="molecule type" value="Genomic_DNA"/>
</dbReference>
<proteinExistence type="predicted"/>
<feature type="compositionally biased region" description="Polar residues" evidence="1">
    <location>
        <begin position="1"/>
        <end position="12"/>
    </location>
</feature>
<organism evidence="2 3">
    <name type="scientific">Gossypium barbadense</name>
    <name type="common">Sea Island cotton</name>
    <name type="synonym">Hibiscus barbadensis</name>
    <dbReference type="NCBI Taxonomy" id="3634"/>
    <lineage>
        <taxon>Eukaryota</taxon>
        <taxon>Viridiplantae</taxon>
        <taxon>Streptophyta</taxon>
        <taxon>Embryophyta</taxon>
        <taxon>Tracheophyta</taxon>
        <taxon>Spermatophyta</taxon>
        <taxon>Magnoliopsida</taxon>
        <taxon>eudicotyledons</taxon>
        <taxon>Gunneridae</taxon>
        <taxon>Pentapetalae</taxon>
        <taxon>rosids</taxon>
        <taxon>malvids</taxon>
        <taxon>Malvales</taxon>
        <taxon>Malvaceae</taxon>
        <taxon>Malvoideae</taxon>
        <taxon>Gossypium</taxon>
    </lineage>
</organism>